<protein>
    <recommendedName>
        <fullName evidence="4">Rab9 effector protein with kelch motifs</fullName>
    </recommendedName>
</protein>
<dbReference type="Pfam" id="PF24681">
    <property type="entry name" value="Kelch_KLHDC2_KLHL20_DRC7"/>
    <property type="match status" value="1"/>
</dbReference>
<evidence type="ECO:0000256" key="2">
    <source>
        <dbReference type="ARBA" id="ARBA00022737"/>
    </source>
</evidence>
<dbReference type="PANTHER" id="PTHR46647:SF1">
    <property type="entry name" value="RAB9 EFFECTOR PROTEIN WITH KELCH MOTIFS"/>
    <property type="match status" value="1"/>
</dbReference>
<dbReference type="AlphaFoldDB" id="A0A3P9PP78"/>
<dbReference type="Proteomes" id="UP000242638">
    <property type="component" value="Unassembled WGS sequence"/>
</dbReference>
<dbReference type="Ensembl" id="ENSPRET00000023901.1">
    <property type="protein sequence ID" value="ENSPREP00000023661.1"/>
    <property type="gene ID" value="ENSPREG00000015988.1"/>
</dbReference>
<evidence type="ECO:0000256" key="4">
    <source>
        <dbReference type="ARBA" id="ARBA00039295"/>
    </source>
</evidence>
<dbReference type="SUPFAM" id="SSF117281">
    <property type="entry name" value="Kelch motif"/>
    <property type="match status" value="1"/>
</dbReference>
<keyword evidence="2" id="KW-0677">Repeat</keyword>
<reference evidence="6" key="1">
    <citation type="submission" date="2013-11" db="EMBL/GenBank/DDBJ databases">
        <title>The genomic landscape of the Guanapo guppy.</title>
        <authorList>
            <person name="Kuenstner A."/>
            <person name="Dreyer C."/>
        </authorList>
    </citation>
    <scope>NUCLEOTIDE SEQUENCE</scope>
    <source>
        <strain evidence="6">Guanapo</strain>
    </source>
</reference>
<reference evidence="5" key="3">
    <citation type="submission" date="2025-09" db="UniProtKB">
        <authorList>
            <consortium name="Ensembl"/>
        </authorList>
    </citation>
    <scope>IDENTIFICATION</scope>
    <source>
        <strain evidence="5">Guanapo</strain>
    </source>
</reference>
<dbReference type="STRING" id="8081.ENSPREP00000023661"/>
<sequence length="353" mass="38609">IRIFTLFLPVLDPLDRPKEGIWYSLIPSGSTPGVGVGHTCTFVPSEDGGKGRIVIVGGANPSGSFSESYAINLDNHEWITSDWKGLEARYEHCSFVSESCPQCLWVFGGAQQTGNRKCIQKLQLSDKEPQWKNVEAKGELPSPRTYHTSSACIGDKLYVFSGGEAGAAPVSDTKLHVFDTVSSTWFQPETQGGQPASRHGHVIAAVGSKIYIHGGMAGDKFFSDMYSLDSWIMKWEKVQSKGDIPPAVAAHSAVVQGANVYIFGGLTVDGAVNSMYRFNTDKSRWTLMKFGDLPPNRLDHSMCLLPWQLCRERNADGTQTNSPDFETINLAFAFGGMDTHGVIYNDCIVTVVK</sequence>
<dbReference type="InterPro" id="IPR015915">
    <property type="entry name" value="Kelch-typ_b-propeller"/>
</dbReference>
<evidence type="ECO:0000313" key="6">
    <source>
        <dbReference type="Proteomes" id="UP000242638"/>
    </source>
</evidence>
<accession>A0A3P9PP78</accession>
<organism evidence="5 6">
    <name type="scientific">Poecilia reticulata</name>
    <name type="common">Guppy</name>
    <name type="synonym">Acanthophacelus reticulatus</name>
    <dbReference type="NCBI Taxonomy" id="8081"/>
    <lineage>
        <taxon>Eukaryota</taxon>
        <taxon>Metazoa</taxon>
        <taxon>Chordata</taxon>
        <taxon>Craniata</taxon>
        <taxon>Vertebrata</taxon>
        <taxon>Euteleostomi</taxon>
        <taxon>Actinopterygii</taxon>
        <taxon>Neopterygii</taxon>
        <taxon>Teleostei</taxon>
        <taxon>Neoteleostei</taxon>
        <taxon>Acanthomorphata</taxon>
        <taxon>Ovalentaria</taxon>
        <taxon>Atherinomorphae</taxon>
        <taxon>Cyprinodontiformes</taxon>
        <taxon>Poeciliidae</taxon>
        <taxon>Poeciliinae</taxon>
        <taxon>Poecilia</taxon>
    </lineage>
</organism>
<dbReference type="Gene3D" id="2.120.10.80">
    <property type="entry name" value="Kelch-type beta propeller"/>
    <property type="match status" value="2"/>
</dbReference>
<dbReference type="OMA" id="CTPGSIW"/>
<reference evidence="5" key="2">
    <citation type="submission" date="2025-08" db="UniProtKB">
        <authorList>
            <consortium name="Ensembl"/>
        </authorList>
    </citation>
    <scope>IDENTIFICATION</scope>
    <source>
        <strain evidence="5">Guanapo</strain>
    </source>
</reference>
<dbReference type="Bgee" id="ENSPREG00000015988">
    <property type="expression patterns" value="Expressed in caudal fin and 1 other cell type or tissue"/>
</dbReference>
<name>A0A3P9PP78_POERE</name>
<dbReference type="PANTHER" id="PTHR46647">
    <property type="entry name" value="RAB9 EFFECTOR PROTEIN WITH KELCH MOTIFS"/>
    <property type="match status" value="1"/>
</dbReference>
<keyword evidence="1" id="KW-0880">Kelch repeat</keyword>
<evidence type="ECO:0000256" key="1">
    <source>
        <dbReference type="ARBA" id="ARBA00022441"/>
    </source>
</evidence>
<evidence type="ECO:0000256" key="3">
    <source>
        <dbReference type="ARBA" id="ARBA00037224"/>
    </source>
</evidence>
<comment type="function">
    <text evidence="3">Rab9 effector required for endosome to trans-Golgi network (TGN) transport.</text>
</comment>
<dbReference type="InterPro" id="IPR052124">
    <property type="entry name" value="Rab9_kelch_effector"/>
</dbReference>
<evidence type="ECO:0000313" key="5">
    <source>
        <dbReference type="Ensembl" id="ENSPREP00000023661.1"/>
    </source>
</evidence>
<proteinExistence type="predicted"/>
<dbReference type="GeneTree" id="ENSGT00940000158763"/>
<keyword evidence="6" id="KW-1185">Reference proteome</keyword>